<sequence>MKKTVLVFLVILFSIPFYSQNNSLWKGYFSFSNVTQLSQSPTKFFAANENSLFSKNMNTNELKTYTTVDGLSGLTITSQFYSASSNRIFLGYENGLINIIDETDKSVSQVVDIINKGGIAPNLKRINSFYEFDNKLYISCQFGIVVYNTITKLFGDTFIIGPSGQQLNVLQTTVVGNTIYANTQFNGIFSADLANPNLIDFNNWQVFDAGFWRIISTFNDELVGLNTNSRIYQHNGSIFIERFNLNASGLDFKVINNQIATCSATTAFVLNESFGLVFQLSTTQIPDFDDEFTSVSIVSGNLIIGTKESGVLTVNLSNPTDVNFILPTGPARNNIFSIQTAPSGNFLWAVYGDYSESYNPYPLDSYGVSKFDETGWLNIPYEDLQEAKSIVRVAINPSNENQVFFSSYFSGVLKFENDQLTEFYNNTTSNGPESLVVAGSPNYVDIRMNGSGFDRTGNLWVTNSFVNNAMKVLRPNNQWQSYSIENTANTALTLSYGRLSIDKNGTKWFVSNREGVFAFNETATPQFKKVTTENNLGYPYTDTRAIAIDNRNQVWIGSVGGLRILSSVDRFFSNDELISRPIIFVEDGLAQELLADTFITDIVVDGSNNKWIGTADAGVFLLSPNGQQTLQRFTSSNSPLPSNFINDIDINGKTGEVFFATNKGMVSFRGTATKANDNLNNVVVYPNPVRPGFAGTVKITGLVDKANVKITDISGNLVFEKIAEGGTMEWDTTAFGKYKVASGVYMIFISADQGLETKVKKVMIIR</sequence>
<dbReference type="SUPFAM" id="SSF101898">
    <property type="entry name" value="NHL repeat"/>
    <property type="match status" value="1"/>
</dbReference>
<reference evidence="3" key="1">
    <citation type="journal article" date="2014" name="Int. J. Syst. Evol. Microbiol.">
        <title>Complete genome sequence of Corynebacterium casei LMG S-19264T (=DSM 44701T), isolated from a smear-ripened cheese.</title>
        <authorList>
            <consortium name="US DOE Joint Genome Institute (JGI-PGF)"/>
            <person name="Walter F."/>
            <person name="Albersmeier A."/>
            <person name="Kalinowski J."/>
            <person name="Ruckert C."/>
        </authorList>
    </citation>
    <scope>NUCLEOTIDE SEQUENCE</scope>
    <source>
        <strain evidence="3">CGMCC 1.12506</strain>
    </source>
</reference>
<evidence type="ECO:0000259" key="2">
    <source>
        <dbReference type="Pfam" id="PF21544"/>
    </source>
</evidence>
<dbReference type="InterPro" id="IPR026444">
    <property type="entry name" value="Secre_tail"/>
</dbReference>
<dbReference type="RefSeq" id="WP_188361444.1">
    <property type="nucleotide sequence ID" value="NZ_BMFG01000003.1"/>
</dbReference>
<dbReference type="InterPro" id="IPR048954">
    <property type="entry name" value="PorZ_N"/>
</dbReference>
<dbReference type="SUPFAM" id="SSF50998">
    <property type="entry name" value="Quinoprotein alcohol dehydrogenase-like"/>
    <property type="match status" value="1"/>
</dbReference>
<dbReference type="Pfam" id="PF21544">
    <property type="entry name" value="PorZ_N_b_propeller"/>
    <property type="match status" value="1"/>
</dbReference>
<evidence type="ECO:0000256" key="1">
    <source>
        <dbReference type="ARBA" id="ARBA00022729"/>
    </source>
</evidence>
<protein>
    <submittedName>
        <fullName evidence="3">ABC transporter substrate-binding protein</fullName>
    </submittedName>
</protein>
<name>A0A917DBH6_9FLAO</name>
<dbReference type="InterPro" id="IPR015943">
    <property type="entry name" value="WD40/YVTN_repeat-like_dom_sf"/>
</dbReference>
<comment type="caution">
    <text evidence="3">The sequence shown here is derived from an EMBL/GenBank/DDBJ whole genome shotgun (WGS) entry which is preliminary data.</text>
</comment>
<gene>
    <name evidence="3" type="ORF">GCM10011343_10040</name>
</gene>
<dbReference type="AlphaFoldDB" id="A0A917DBH6"/>
<keyword evidence="1" id="KW-0732">Signal</keyword>
<evidence type="ECO:0000313" key="3">
    <source>
        <dbReference type="EMBL" id="GGD21619.1"/>
    </source>
</evidence>
<dbReference type="NCBIfam" id="TIGR04183">
    <property type="entry name" value="Por_Secre_tail"/>
    <property type="match status" value="1"/>
</dbReference>
<dbReference type="Proteomes" id="UP000625735">
    <property type="component" value="Unassembled WGS sequence"/>
</dbReference>
<organism evidence="3 4">
    <name type="scientific">Flavobacterium orientale</name>
    <dbReference type="NCBI Taxonomy" id="1756020"/>
    <lineage>
        <taxon>Bacteria</taxon>
        <taxon>Pseudomonadati</taxon>
        <taxon>Bacteroidota</taxon>
        <taxon>Flavobacteriia</taxon>
        <taxon>Flavobacteriales</taxon>
        <taxon>Flavobacteriaceae</taxon>
        <taxon>Flavobacterium</taxon>
    </lineage>
</organism>
<reference evidence="3" key="2">
    <citation type="submission" date="2020-09" db="EMBL/GenBank/DDBJ databases">
        <authorList>
            <person name="Sun Q."/>
            <person name="Zhou Y."/>
        </authorList>
    </citation>
    <scope>NUCLEOTIDE SEQUENCE</scope>
    <source>
        <strain evidence="3">CGMCC 1.12506</strain>
    </source>
</reference>
<accession>A0A917DBH6</accession>
<feature type="domain" description="PorZ N-terminal beta-propeller" evidence="2">
    <location>
        <begin position="45"/>
        <end position="205"/>
    </location>
</feature>
<dbReference type="EMBL" id="BMFG01000003">
    <property type="protein sequence ID" value="GGD21619.1"/>
    <property type="molecule type" value="Genomic_DNA"/>
</dbReference>
<evidence type="ECO:0000313" key="4">
    <source>
        <dbReference type="Proteomes" id="UP000625735"/>
    </source>
</evidence>
<keyword evidence="4" id="KW-1185">Reference proteome</keyword>
<proteinExistence type="predicted"/>
<dbReference type="InterPro" id="IPR011047">
    <property type="entry name" value="Quinoprotein_ADH-like_sf"/>
</dbReference>
<dbReference type="Gene3D" id="2.130.10.10">
    <property type="entry name" value="YVTN repeat-like/Quinoprotein amine dehydrogenase"/>
    <property type="match status" value="2"/>
</dbReference>